<proteinExistence type="predicted"/>
<keyword evidence="2" id="KW-1185">Reference proteome</keyword>
<organism evidence="1 2">
    <name type="scientific">Trametes coccinea (strain BRFM310)</name>
    <name type="common">Pycnoporus coccineus</name>
    <dbReference type="NCBI Taxonomy" id="1353009"/>
    <lineage>
        <taxon>Eukaryota</taxon>
        <taxon>Fungi</taxon>
        <taxon>Dikarya</taxon>
        <taxon>Basidiomycota</taxon>
        <taxon>Agaricomycotina</taxon>
        <taxon>Agaricomycetes</taxon>
        <taxon>Polyporales</taxon>
        <taxon>Polyporaceae</taxon>
        <taxon>Trametes</taxon>
    </lineage>
</organism>
<evidence type="ECO:0000313" key="1">
    <source>
        <dbReference type="EMBL" id="OSD02525.1"/>
    </source>
</evidence>
<protein>
    <submittedName>
        <fullName evidence="1">Uncharacterized protein</fullName>
    </submittedName>
</protein>
<dbReference type="Proteomes" id="UP000193067">
    <property type="component" value="Unassembled WGS sequence"/>
</dbReference>
<name>A0A1Y2IN41_TRAC3</name>
<reference evidence="1 2" key="1">
    <citation type="journal article" date="2015" name="Biotechnol. Biofuels">
        <title>Enhanced degradation of softwood versus hardwood by the white-rot fungus Pycnoporus coccineus.</title>
        <authorList>
            <person name="Couturier M."/>
            <person name="Navarro D."/>
            <person name="Chevret D."/>
            <person name="Henrissat B."/>
            <person name="Piumi F."/>
            <person name="Ruiz-Duenas F.J."/>
            <person name="Martinez A.T."/>
            <person name="Grigoriev I.V."/>
            <person name="Riley R."/>
            <person name="Lipzen A."/>
            <person name="Berrin J.G."/>
            <person name="Master E.R."/>
            <person name="Rosso M.N."/>
        </authorList>
    </citation>
    <scope>NUCLEOTIDE SEQUENCE [LARGE SCALE GENOMIC DNA]</scope>
    <source>
        <strain evidence="1 2">BRFM310</strain>
    </source>
</reference>
<accession>A0A1Y2IN41</accession>
<sequence>MTCLSQSYSPPRRRPSDILPLFIPFPSPPRRAPSRARGRFQLTRCAHLCSGIWIAFPHVVSSRRLKEVVALRLEGKEGTMSTVAYRVGTSCCNVEYT</sequence>
<gene>
    <name evidence="1" type="ORF">PYCCODRAFT_317321</name>
</gene>
<dbReference type="AlphaFoldDB" id="A0A1Y2IN41"/>
<dbReference type="EMBL" id="KZ084104">
    <property type="protein sequence ID" value="OSD02525.1"/>
    <property type="molecule type" value="Genomic_DNA"/>
</dbReference>
<evidence type="ECO:0000313" key="2">
    <source>
        <dbReference type="Proteomes" id="UP000193067"/>
    </source>
</evidence>